<keyword evidence="3" id="KW-1185">Reference proteome</keyword>
<feature type="region of interest" description="Disordered" evidence="1">
    <location>
        <begin position="1"/>
        <end position="34"/>
    </location>
</feature>
<evidence type="ECO:0000313" key="3">
    <source>
        <dbReference type="Proteomes" id="UP000735302"/>
    </source>
</evidence>
<protein>
    <submittedName>
        <fullName evidence="2">Uncharacterized protein</fullName>
    </submittedName>
</protein>
<dbReference type="AlphaFoldDB" id="A0AAV4DL43"/>
<comment type="caution">
    <text evidence="2">The sequence shown here is derived from an EMBL/GenBank/DDBJ whole genome shotgun (WGS) entry which is preliminary data.</text>
</comment>
<sequence>MAWRPDRRRNGRTRMTRAPGPVQSGEGIHLSGPGALTGSHVSLGRQMSAVMQLLHPTEFMTSFGNHSILAIISRSEASLGSLVLMND</sequence>
<evidence type="ECO:0000313" key="2">
    <source>
        <dbReference type="EMBL" id="GFO44767.1"/>
    </source>
</evidence>
<organism evidence="2 3">
    <name type="scientific">Plakobranchus ocellatus</name>
    <dbReference type="NCBI Taxonomy" id="259542"/>
    <lineage>
        <taxon>Eukaryota</taxon>
        <taxon>Metazoa</taxon>
        <taxon>Spiralia</taxon>
        <taxon>Lophotrochozoa</taxon>
        <taxon>Mollusca</taxon>
        <taxon>Gastropoda</taxon>
        <taxon>Heterobranchia</taxon>
        <taxon>Euthyneura</taxon>
        <taxon>Panpulmonata</taxon>
        <taxon>Sacoglossa</taxon>
        <taxon>Placobranchoidea</taxon>
        <taxon>Plakobranchidae</taxon>
        <taxon>Plakobranchus</taxon>
    </lineage>
</organism>
<reference evidence="2 3" key="1">
    <citation type="journal article" date="2021" name="Elife">
        <title>Chloroplast acquisition without the gene transfer in kleptoplastic sea slugs, Plakobranchus ocellatus.</title>
        <authorList>
            <person name="Maeda T."/>
            <person name="Takahashi S."/>
            <person name="Yoshida T."/>
            <person name="Shimamura S."/>
            <person name="Takaki Y."/>
            <person name="Nagai Y."/>
            <person name="Toyoda A."/>
            <person name="Suzuki Y."/>
            <person name="Arimoto A."/>
            <person name="Ishii H."/>
            <person name="Satoh N."/>
            <person name="Nishiyama T."/>
            <person name="Hasebe M."/>
            <person name="Maruyama T."/>
            <person name="Minagawa J."/>
            <person name="Obokata J."/>
            <person name="Shigenobu S."/>
        </authorList>
    </citation>
    <scope>NUCLEOTIDE SEQUENCE [LARGE SCALE GENOMIC DNA]</scope>
</reference>
<dbReference type="EMBL" id="BLXT01007982">
    <property type="protein sequence ID" value="GFO44767.1"/>
    <property type="molecule type" value="Genomic_DNA"/>
</dbReference>
<feature type="compositionally biased region" description="Basic residues" evidence="1">
    <location>
        <begin position="1"/>
        <end position="15"/>
    </location>
</feature>
<gene>
    <name evidence="2" type="ORF">PoB_007127200</name>
</gene>
<name>A0AAV4DL43_9GAST</name>
<evidence type="ECO:0000256" key="1">
    <source>
        <dbReference type="SAM" id="MobiDB-lite"/>
    </source>
</evidence>
<dbReference type="Proteomes" id="UP000735302">
    <property type="component" value="Unassembled WGS sequence"/>
</dbReference>
<accession>A0AAV4DL43</accession>
<proteinExistence type="predicted"/>